<evidence type="ECO:0000256" key="2">
    <source>
        <dbReference type="SAM" id="SignalP"/>
    </source>
</evidence>
<dbReference type="EMBL" id="ASPP01019018">
    <property type="protein sequence ID" value="ETO15553.1"/>
    <property type="molecule type" value="Genomic_DNA"/>
</dbReference>
<protein>
    <submittedName>
        <fullName evidence="3">Uncharacterized protein</fullName>
    </submittedName>
</protein>
<keyword evidence="1" id="KW-0472">Membrane</keyword>
<keyword evidence="1" id="KW-0812">Transmembrane</keyword>
<proteinExistence type="predicted"/>
<keyword evidence="4" id="KW-1185">Reference proteome</keyword>
<dbReference type="Proteomes" id="UP000023152">
    <property type="component" value="Unassembled WGS sequence"/>
</dbReference>
<feature type="transmembrane region" description="Helical" evidence="1">
    <location>
        <begin position="95"/>
        <end position="114"/>
    </location>
</feature>
<sequence>MFCLNLFFLFNMFIFFPKISEILIFNEAVNIIVDVIIKINNFYVENYSRKVESIIPFCNGTHHTLLLTQLVKKKVSLVEPTSTAKKQLNRLNITLAVQSNIFFNALMGLHSISITSLKLWYYHIFLFVVLSLKLLSFYNPLTFGMSQKKKMITTNQNMVNFAYFKASRYSKKNGGKKSSPISDLKMLSKLTKKTKPINKYVLCRSCFVSVMKKTILKNKNE</sequence>
<feature type="transmembrane region" description="Helical" evidence="1">
    <location>
        <begin position="120"/>
        <end position="141"/>
    </location>
</feature>
<feature type="signal peptide" evidence="2">
    <location>
        <begin position="1"/>
        <end position="21"/>
    </location>
</feature>
<feature type="chain" id="PRO_5004975779" evidence="2">
    <location>
        <begin position="22"/>
        <end position="221"/>
    </location>
</feature>
<organism evidence="3 4">
    <name type="scientific">Reticulomyxa filosa</name>
    <dbReference type="NCBI Taxonomy" id="46433"/>
    <lineage>
        <taxon>Eukaryota</taxon>
        <taxon>Sar</taxon>
        <taxon>Rhizaria</taxon>
        <taxon>Retaria</taxon>
        <taxon>Foraminifera</taxon>
        <taxon>Monothalamids</taxon>
        <taxon>Reticulomyxidae</taxon>
        <taxon>Reticulomyxa</taxon>
    </lineage>
</organism>
<evidence type="ECO:0000313" key="3">
    <source>
        <dbReference type="EMBL" id="ETO15553.1"/>
    </source>
</evidence>
<gene>
    <name evidence="3" type="ORF">RFI_21811</name>
</gene>
<reference evidence="3 4" key="1">
    <citation type="journal article" date="2013" name="Curr. Biol.">
        <title>The Genome of the Foraminiferan Reticulomyxa filosa.</title>
        <authorList>
            <person name="Glockner G."/>
            <person name="Hulsmann N."/>
            <person name="Schleicher M."/>
            <person name="Noegel A.A."/>
            <person name="Eichinger L."/>
            <person name="Gallinger C."/>
            <person name="Pawlowski J."/>
            <person name="Sierra R."/>
            <person name="Euteneuer U."/>
            <person name="Pillet L."/>
            <person name="Moustafa A."/>
            <person name="Platzer M."/>
            <person name="Groth M."/>
            <person name="Szafranski K."/>
            <person name="Schliwa M."/>
        </authorList>
    </citation>
    <scope>NUCLEOTIDE SEQUENCE [LARGE SCALE GENOMIC DNA]</scope>
</reference>
<evidence type="ECO:0000313" key="4">
    <source>
        <dbReference type="Proteomes" id="UP000023152"/>
    </source>
</evidence>
<evidence type="ECO:0000256" key="1">
    <source>
        <dbReference type="SAM" id="Phobius"/>
    </source>
</evidence>
<dbReference type="AlphaFoldDB" id="X6MNH3"/>
<comment type="caution">
    <text evidence="3">The sequence shown here is derived from an EMBL/GenBank/DDBJ whole genome shotgun (WGS) entry which is preliminary data.</text>
</comment>
<keyword evidence="2" id="KW-0732">Signal</keyword>
<keyword evidence="1" id="KW-1133">Transmembrane helix</keyword>
<name>X6MNH3_RETFI</name>
<accession>X6MNH3</accession>